<dbReference type="PATRIC" id="fig|1423726.3.peg.1852"/>
<dbReference type="AlphaFoldDB" id="A0A0R1H5X5"/>
<protein>
    <submittedName>
        <fullName evidence="2">Uncharacterized protein</fullName>
    </submittedName>
</protein>
<keyword evidence="1" id="KW-1133">Transmembrane helix</keyword>
<dbReference type="EMBL" id="AZDA01000026">
    <property type="protein sequence ID" value="KRK39987.1"/>
    <property type="molecule type" value="Genomic_DNA"/>
</dbReference>
<keyword evidence="3" id="KW-1185">Reference proteome</keyword>
<feature type="transmembrane region" description="Helical" evidence="1">
    <location>
        <begin position="227"/>
        <end position="247"/>
    </location>
</feature>
<organism evidence="2 3">
    <name type="scientific">Loigolactobacillus bifermentans DSM 20003</name>
    <dbReference type="NCBI Taxonomy" id="1423726"/>
    <lineage>
        <taxon>Bacteria</taxon>
        <taxon>Bacillati</taxon>
        <taxon>Bacillota</taxon>
        <taxon>Bacilli</taxon>
        <taxon>Lactobacillales</taxon>
        <taxon>Lactobacillaceae</taxon>
        <taxon>Loigolactobacillus</taxon>
    </lineage>
</organism>
<comment type="caution">
    <text evidence="2">The sequence shown here is derived from an EMBL/GenBank/DDBJ whole genome shotgun (WGS) entry which is preliminary data.</text>
</comment>
<evidence type="ECO:0000256" key="1">
    <source>
        <dbReference type="SAM" id="Phobius"/>
    </source>
</evidence>
<dbReference type="Proteomes" id="UP000051461">
    <property type="component" value="Unassembled WGS sequence"/>
</dbReference>
<dbReference type="RefSeq" id="WP_057903971.1">
    <property type="nucleotide sequence ID" value="NZ_AZDA01000026.1"/>
</dbReference>
<evidence type="ECO:0000313" key="3">
    <source>
        <dbReference type="Proteomes" id="UP000051461"/>
    </source>
</evidence>
<gene>
    <name evidence="2" type="ORF">FC07_GL001785</name>
</gene>
<proteinExistence type="predicted"/>
<name>A0A0R1H5X5_9LACO</name>
<keyword evidence="1" id="KW-0472">Membrane</keyword>
<evidence type="ECO:0000313" key="2">
    <source>
        <dbReference type="EMBL" id="KRK39987.1"/>
    </source>
</evidence>
<keyword evidence="1" id="KW-0812">Transmembrane</keyword>
<accession>A0A0R1H5X5</accession>
<dbReference type="STRING" id="1423726.FC07_GL001785"/>
<sequence length="248" mass="27707">MKKLLDNVSIAPIESDFSDIISKLRAADEFPIQFSGLNDQAILEKYNHGETFHEISEVLRPVEIKQIGSELLVSYFSNLANKTINLGRIESKNTEYVNEASYKSECPEYAVVITGGKKKYVGIIDHVEKVLTDAEDYKMKLVVFDSSVKGRENTSLRSSLGLELRHQGRKIVCPYCNNILKGERYCRYCNNGPIKYPGEKDNLDRLQNVADGLVKSGEAMSKTGHSMTMGCTIPILLIIIIAILIGIL</sequence>
<reference evidence="2 3" key="1">
    <citation type="journal article" date="2015" name="Genome Announc.">
        <title>Expanding the biotechnology potential of lactobacilli through comparative genomics of 213 strains and associated genera.</title>
        <authorList>
            <person name="Sun Z."/>
            <person name="Harris H.M."/>
            <person name="McCann A."/>
            <person name="Guo C."/>
            <person name="Argimon S."/>
            <person name="Zhang W."/>
            <person name="Yang X."/>
            <person name="Jeffery I.B."/>
            <person name="Cooney J.C."/>
            <person name="Kagawa T.F."/>
            <person name="Liu W."/>
            <person name="Song Y."/>
            <person name="Salvetti E."/>
            <person name="Wrobel A."/>
            <person name="Rasinkangas P."/>
            <person name="Parkhill J."/>
            <person name="Rea M.C."/>
            <person name="O'Sullivan O."/>
            <person name="Ritari J."/>
            <person name="Douillard F.P."/>
            <person name="Paul Ross R."/>
            <person name="Yang R."/>
            <person name="Briner A.E."/>
            <person name="Felis G.E."/>
            <person name="de Vos W.M."/>
            <person name="Barrangou R."/>
            <person name="Klaenhammer T.R."/>
            <person name="Caufield P.W."/>
            <person name="Cui Y."/>
            <person name="Zhang H."/>
            <person name="O'Toole P.W."/>
        </authorList>
    </citation>
    <scope>NUCLEOTIDE SEQUENCE [LARGE SCALE GENOMIC DNA]</scope>
    <source>
        <strain evidence="2 3">DSM 20003</strain>
    </source>
</reference>